<keyword evidence="2" id="KW-0560">Oxidoreductase</keyword>
<dbReference type="GO" id="GO:0051213">
    <property type="term" value="F:dioxygenase activity"/>
    <property type="evidence" value="ECO:0007669"/>
    <property type="project" value="UniProtKB-KW"/>
</dbReference>
<organism evidence="2 3">
    <name type="scientific">Actinoplanes flavus</name>
    <dbReference type="NCBI Taxonomy" id="2820290"/>
    <lineage>
        <taxon>Bacteria</taxon>
        <taxon>Bacillati</taxon>
        <taxon>Actinomycetota</taxon>
        <taxon>Actinomycetes</taxon>
        <taxon>Micromonosporales</taxon>
        <taxon>Micromonosporaceae</taxon>
        <taxon>Actinoplanes</taxon>
    </lineage>
</organism>
<proteinExistence type="predicted"/>
<evidence type="ECO:0000256" key="1">
    <source>
        <dbReference type="SAM" id="Phobius"/>
    </source>
</evidence>
<keyword evidence="3" id="KW-1185">Reference proteome</keyword>
<keyword evidence="2" id="KW-0223">Dioxygenase</keyword>
<dbReference type="EMBL" id="JAGFNS010000030">
    <property type="protein sequence ID" value="MBO3742647.1"/>
    <property type="molecule type" value="Genomic_DNA"/>
</dbReference>
<keyword evidence="1" id="KW-1133">Transmembrane helix</keyword>
<reference evidence="2 3" key="1">
    <citation type="submission" date="2021-03" db="EMBL/GenBank/DDBJ databases">
        <title>Actinoplanes flavus sp. nov., a novel actinomycete isolated from Coconut Palm rhizosphere soil.</title>
        <authorList>
            <person name="Luo X."/>
        </authorList>
    </citation>
    <scope>NUCLEOTIDE SEQUENCE [LARGE SCALE GENOMIC DNA]</scope>
    <source>
        <strain evidence="2 3">NEAU-H7</strain>
    </source>
</reference>
<evidence type="ECO:0000313" key="2">
    <source>
        <dbReference type="EMBL" id="MBO3742647.1"/>
    </source>
</evidence>
<dbReference type="Proteomes" id="UP000679690">
    <property type="component" value="Unassembled WGS sequence"/>
</dbReference>
<feature type="transmembrane region" description="Helical" evidence="1">
    <location>
        <begin position="128"/>
        <end position="156"/>
    </location>
</feature>
<evidence type="ECO:0000313" key="3">
    <source>
        <dbReference type="Proteomes" id="UP000679690"/>
    </source>
</evidence>
<protein>
    <submittedName>
        <fullName evidence="2">Aromatic ring-opening dioxygenase LigA</fullName>
    </submittedName>
</protein>
<accession>A0ABS3UVS8</accession>
<keyword evidence="1" id="KW-0472">Membrane</keyword>
<keyword evidence="1" id="KW-0812">Transmembrane</keyword>
<comment type="caution">
    <text evidence="2">The sequence shown here is derived from an EMBL/GenBank/DDBJ whole genome shotgun (WGS) entry which is preliminary data.</text>
</comment>
<gene>
    <name evidence="2" type="ORF">J5X75_34565</name>
</gene>
<feature type="transmembrane region" description="Helical" evidence="1">
    <location>
        <begin position="30"/>
        <end position="54"/>
    </location>
</feature>
<sequence>MSAMAHEVGRTVAGSAVRSSRKAARGKGGAVRWIGVVLAFAGLVMVAAGATTWFTVQSQLADERITVSADAAWFAGEKIDGPLTAYSEAQIIEKHALKASGGKTYAELDKEDPVRATVMNGSFLRASLFTSVVSFGIAAMVMGLGVVISLAGYALFLIGRRPATDPAPTV</sequence>
<name>A0ABS3UVS8_9ACTN</name>
<dbReference type="RefSeq" id="WP_208471844.1">
    <property type="nucleotide sequence ID" value="NZ_JAGFNS010000030.1"/>
</dbReference>